<protein>
    <submittedName>
        <fullName evidence="5">Diguanylate cyclase</fullName>
    </submittedName>
</protein>
<evidence type="ECO:0000259" key="1">
    <source>
        <dbReference type="PROSITE" id="PS50112"/>
    </source>
</evidence>
<proteinExistence type="predicted"/>
<dbReference type="SMART" id="SM00086">
    <property type="entry name" value="PAC"/>
    <property type="match status" value="1"/>
</dbReference>
<dbReference type="Gene3D" id="3.30.450.20">
    <property type="entry name" value="PAS domain"/>
    <property type="match status" value="2"/>
</dbReference>
<dbReference type="Gene3D" id="3.20.20.450">
    <property type="entry name" value="EAL domain"/>
    <property type="match status" value="1"/>
</dbReference>
<name>A0A8I1MZU7_THIA3</name>
<dbReference type="GO" id="GO:0003824">
    <property type="term" value="F:catalytic activity"/>
    <property type="evidence" value="ECO:0007669"/>
    <property type="project" value="UniProtKB-ARBA"/>
</dbReference>
<dbReference type="SUPFAM" id="SSF55785">
    <property type="entry name" value="PYP-like sensor domain (PAS domain)"/>
    <property type="match status" value="2"/>
</dbReference>
<dbReference type="SMART" id="SM00091">
    <property type="entry name" value="PAS"/>
    <property type="match status" value="2"/>
</dbReference>
<feature type="domain" description="EAL" evidence="3">
    <location>
        <begin position="434"/>
        <end position="681"/>
    </location>
</feature>
<dbReference type="Pfam" id="PF13188">
    <property type="entry name" value="PAS_8"/>
    <property type="match status" value="1"/>
</dbReference>
<dbReference type="PROSITE" id="PS50112">
    <property type="entry name" value="PAS"/>
    <property type="match status" value="1"/>
</dbReference>
<dbReference type="InterPro" id="IPR035965">
    <property type="entry name" value="PAS-like_dom_sf"/>
</dbReference>
<dbReference type="InterPro" id="IPR000014">
    <property type="entry name" value="PAS"/>
</dbReference>
<dbReference type="SMART" id="SM00267">
    <property type="entry name" value="GGDEF"/>
    <property type="match status" value="1"/>
</dbReference>
<comment type="caution">
    <text evidence="5">The sequence shown here is derived from an EMBL/GenBank/DDBJ whole genome shotgun (WGS) entry which is preliminary data.</text>
</comment>
<dbReference type="SUPFAM" id="SSF55073">
    <property type="entry name" value="Nucleotide cyclase"/>
    <property type="match status" value="1"/>
</dbReference>
<dbReference type="GO" id="GO:0006355">
    <property type="term" value="P:regulation of DNA-templated transcription"/>
    <property type="evidence" value="ECO:0007669"/>
    <property type="project" value="InterPro"/>
</dbReference>
<dbReference type="InterPro" id="IPR000700">
    <property type="entry name" value="PAS-assoc_C"/>
</dbReference>
<dbReference type="Gene3D" id="3.30.70.270">
    <property type="match status" value="1"/>
</dbReference>
<accession>A0A8I1MZU7</accession>
<gene>
    <name evidence="5" type="ORF">J0I24_14700</name>
</gene>
<evidence type="ECO:0000313" key="5">
    <source>
        <dbReference type="EMBL" id="MBN8745531.1"/>
    </source>
</evidence>
<dbReference type="PANTHER" id="PTHR44757:SF2">
    <property type="entry name" value="BIOFILM ARCHITECTURE MAINTENANCE PROTEIN MBAA"/>
    <property type="match status" value="1"/>
</dbReference>
<dbReference type="Proteomes" id="UP000664800">
    <property type="component" value="Unassembled WGS sequence"/>
</dbReference>
<dbReference type="Pfam" id="PF00563">
    <property type="entry name" value="EAL"/>
    <property type="match status" value="1"/>
</dbReference>
<feature type="domain" description="PAS" evidence="1">
    <location>
        <begin position="12"/>
        <end position="68"/>
    </location>
</feature>
<dbReference type="InterPro" id="IPR000160">
    <property type="entry name" value="GGDEF_dom"/>
</dbReference>
<feature type="domain" description="PAC" evidence="2">
    <location>
        <begin position="86"/>
        <end position="138"/>
    </location>
</feature>
<dbReference type="SMART" id="SM00052">
    <property type="entry name" value="EAL"/>
    <property type="match status" value="1"/>
</dbReference>
<dbReference type="Pfam" id="PF00989">
    <property type="entry name" value="PAS"/>
    <property type="match status" value="1"/>
</dbReference>
<dbReference type="InterPro" id="IPR035919">
    <property type="entry name" value="EAL_sf"/>
</dbReference>
<dbReference type="CDD" id="cd00130">
    <property type="entry name" value="PAS"/>
    <property type="match status" value="2"/>
</dbReference>
<dbReference type="InterPro" id="IPR013767">
    <property type="entry name" value="PAS_fold"/>
</dbReference>
<dbReference type="PANTHER" id="PTHR44757">
    <property type="entry name" value="DIGUANYLATE CYCLASE DGCP"/>
    <property type="match status" value="1"/>
</dbReference>
<evidence type="ECO:0000259" key="4">
    <source>
        <dbReference type="PROSITE" id="PS50887"/>
    </source>
</evidence>
<evidence type="ECO:0000259" key="3">
    <source>
        <dbReference type="PROSITE" id="PS50883"/>
    </source>
</evidence>
<reference evidence="5" key="1">
    <citation type="submission" date="2021-02" db="EMBL/GenBank/DDBJ databases">
        <title>Thiocyanate and organic carbon inputs drive convergent selection for specific autotrophic Afipia and Thiobacillus strains within complex microbiomes.</title>
        <authorList>
            <person name="Huddy R.J."/>
            <person name="Sachdeva R."/>
            <person name="Kadzinga F."/>
            <person name="Kantor R.S."/>
            <person name="Harrison S.T.L."/>
            <person name="Banfield J.F."/>
        </authorList>
    </citation>
    <scope>NUCLEOTIDE SEQUENCE</scope>
    <source>
        <strain evidence="5">SCN18_13_7_16_R3_B_64_19</strain>
    </source>
</reference>
<feature type="domain" description="GGDEF" evidence="4">
    <location>
        <begin position="295"/>
        <end position="429"/>
    </location>
</feature>
<dbReference type="NCBIfam" id="TIGR00229">
    <property type="entry name" value="sensory_box"/>
    <property type="match status" value="1"/>
</dbReference>
<dbReference type="Pfam" id="PF00990">
    <property type="entry name" value="GGDEF"/>
    <property type="match status" value="1"/>
</dbReference>
<dbReference type="FunFam" id="3.30.70.270:FF:000001">
    <property type="entry name" value="Diguanylate cyclase domain protein"/>
    <property type="match status" value="1"/>
</dbReference>
<dbReference type="CDD" id="cd01949">
    <property type="entry name" value="GGDEF"/>
    <property type="match status" value="1"/>
</dbReference>
<dbReference type="InterPro" id="IPR052155">
    <property type="entry name" value="Biofilm_reg_signaling"/>
</dbReference>
<dbReference type="RefSeq" id="WP_276732386.1">
    <property type="nucleotide sequence ID" value="NZ_JAFKMR010000033.1"/>
</dbReference>
<dbReference type="PROSITE" id="PS50883">
    <property type="entry name" value="EAL"/>
    <property type="match status" value="1"/>
</dbReference>
<dbReference type="PROSITE" id="PS50887">
    <property type="entry name" value="GGDEF"/>
    <property type="match status" value="1"/>
</dbReference>
<dbReference type="SUPFAM" id="SSF141868">
    <property type="entry name" value="EAL domain-like"/>
    <property type="match status" value="1"/>
</dbReference>
<dbReference type="InterPro" id="IPR001633">
    <property type="entry name" value="EAL_dom"/>
</dbReference>
<dbReference type="EMBL" id="JAFKMR010000033">
    <property type="protein sequence ID" value="MBN8745531.1"/>
    <property type="molecule type" value="Genomic_DNA"/>
</dbReference>
<dbReference type="InterPro" id="IPR043128">
    <property type="entry name" value="Rev_trsase/Diguanyl_cyclase"/>
</dbReference>
<dbReference type="InterPro" id="IPR029787">
    <property type="entry name" value="Nucleotide_cyclase"/>
</dbReference>
<dbReference type="CDD" id="cd01948">
    <property type="entry name" value="EAL"/>
    <property type="match status" value="1"/>
</dbReference>
<dbReference type="NCBIfam" id="TIGR00254">
    <property type="entry name" value="GGDEF"/>
    <property type="match status" value="1"/>
</dbReference>
<sequence length="681" mass="75823">MQAHAPETSAERDTEPADFIGSLRDVVFRTRGKTFWSYLSPAWTTLTGFTVEESLGRNILDFVYPDDRPANSLRKQQLESGEISASRHTKRLLRRDGSFVWIEVDLRVLYDGDGAFLGSVGTIRDISDRIALENAIRHERERAAVTLMALSDGVLTLDPQRRIEFLNHAAADLLGLKLIDYALHRPIETVLALESGDIRSVVDEARAQQQMHTLDGRCRLHATEADWSDVDLTVIPLSEADEGCIIVLRDVREQRALQARLHHQARHDALTQALNRVGMLDELGRTHAGFLRTGATFSNILLDLDHFKRVNDQHGHAAGDEALRLVARAIQGALRADDHLARWGGEEFLCLLPHTSLEQAIAIAERIRAEVQALELKQGRQPIPLTISAGVSAASPDRGDTLEQMLQRADFSLYEAKQAGRNCVWHERMTGEGVLDLASQAQEALRADRLDLMYQPIISLTTGAQVGQEGFARMRMPDGTPLKAARFMPALQQMHRAHWVDEKVIPLVLEDCLQGRLQGDCFINLSADLLRRPTLMHALLDDFLQRTAHSPQDQLLGRIVLELDFRAQQLDLDAACTALQPWLAAGARLALKQSGPDLPTLAHWTELPIRFLKIHAAHLKRAATAPKAHLILSSIVRLAKQLGCLTVADQVDQIDQPDLVDVARELGLDWLQGDHADQPPP</sequence>
<dbReference type="PROSITE" id="PS50113">
    <property type="entry name" value="PAC"/>
    <property type="match status" value="1"/>
</dbReference>
<evidence type="ECO:0000313" key="6">
    <source>
        <dbReference type="Proteomes" id="UP000664800"/>
    </source>
</evidence>
<dbReference type="InterPro" id="IPR001610">
    <property type="entry name" value="PAC"/>
</dbReference>
<organism evidence="5 6">
    <name type="scientific">Thiomonas arsenitoxydans (strain DSM 22701 / CIP 110005 / 3As)</name>
    <dbReference type="NCBI Taxonomy" id="426114"/>
    <lineage>
        <taxon>Bacteria</taxon>
        <taxon>Pseudomonadati</taxon>
        <taxon>Pseudomonadota</taxon>
        <taxon>Betaproteobacteria</taxon>
        <taxon>Burkholderiales</taxon>
        <taxon>Thiomonas</taxon>
    </lineage>
</organism>
<evidence type="ECO:0000259" key="2">
    <source>
        <dbReference type="PROSITE" id="PS50113"/>
    </source>
</evidence>
<dbReference type="AlphaFoldDB" id="A0A8I1MZU7"/>